<dbReference type="AlphaFoldDB" id="A0A1I5SA60"/>
<organism evidence="1 2">
    <name type="scientific">Ectopseudomonas toyotomiensis</name>
    <dbReference type="NCBI Taxonomy" id="554344"/>
    <lineage>
        <taxon>Bacteria</taxon>
        <taxon>Pseudomonadati</taxon>
        <taxon>Pseudomonadota</taxon>
        <taxon>Gammaproteobacteria</taxon>
        <taxon>Pseudomonadales</taxon>
        <taxon>Pseudomonadaceae</taxon>
        <taxon>Ectopseudomonas</taxon>
    </lineage>
</organism>
<dbReference type="OrthoDB" id="7025209at2"/>
<keyword evidence="2" id="KW-1185">Reference proteome</keyword>
<dbReference type="RefSeq" id="WP_064494761.1">
    <property type="nucleotide sequence ID" value="NZ_FOXK01000004.1"/>
</dbReference>
<sequence>MQFDIFPTLEHEIRLSHPDRVVTLIAACEMNQVGRFNMRESAAHSPRIASNSSPNKQDHWIFTSSVVRAQTDSRDRAMVFVAIKKKYLTKVPDSLNGWSCPYGTPMQVMKIQHGRSSSGLSFLNA</sequence>
<protein>
    <submittedName>
        <fullName evidence="1">Uncharacterized protein</fullName>
    </submittedName>
</protein>
<evidence type="ECO:0000313" key="2">
    <source>
        <dbReference type="Proteomes" id="UP000182025"/>
    </source>
</evidence>
<gene>
    <name evidence="1" type="ORF">SAMN05216177_104153</name>
</gene>
<proteinExistence type="predicted"/>
<dbReference type="Proteomes" id="UP000182025">
    <property type="component" value="Unassembled WGS sequence"/>
</dbReference>
<dbReference type="EMBL" id="FOXK01000004">
    <property type="protein sequence ID" value="SFP67591.1"/>
    <property type="molecule type" value="Genomic_DNA"/>
</dbReference>
<evidence type="ECO:0000313" key="1">
    <source>
        <dbReference type="EMBL" id="SFP67591.1"/>
    </source>
</evidence>
<reference evidence="2" key="1">
    <citation type="submission" date="2016-10" db="EMBL/GenBank/DDBJ databases">
        <authorList>
            <person name="Varghese N."/>
            <person name="Submissions S."/>
        </authorList>
    </citation>
    <scope>NUCLEOTIDE SEQUENCE [LARGE SCALE GENOMIC DNA]</scope>
    <source>
        <strain evidence="2">JCM 15604</strain>
    </source>
</reference>
<name>A0A1I5SA60_9GAMM</name>
<accession>A0A1I5SA60</accession>